<evidence type="ECO:0000256" key="1">
    <source>
        <dbReference type="ARBA" id="ARBA00023015"/>
    </source>
</evidence>
<dbReference type="PANTHER" id="PTHR38445">
    <property type="entry name" value="HTH-TYPE TRANSCRIPTIONAL REPRESSOR YTRA"/>
    <property type="match status" value="1"/>
</dbReference>
<gene>
    <name evidence="5" type="ORF">MARGE09_P2063</name>
</gene>
<dbReference type="Gene3D" id="1.10.10.10">
    <property type="entry name" value="Winged helix-like DNA-binding domain superfamily/Winged helix DNA-binding domain"/>
    <property type="match status" value="1"/>
</dbReference>
<evidence type="ECO:0000313" key="5">
    <source>
        <dbReference type="EMBL" id="BCD97862.1"/>
    </source>
</evidence>
<reference evidence="5 6" key="1">
    <citation type="journal article" date="2022" name="IScience">
        <title>An ultrasensitive nanofiber-based assay for enzymatic hydrolysis and deep-sea microbial degradation of cellulose.</title>
        <authorList>
            <person name="Tsudome M."/>
            <person name="Tachioka M."/>
            <person name="Miyazaki M."/>
            <person name="Uchimura K."/>
            <person name="Tsuda M."/>
            <person name="Takaki Y."/>
            <person name="Deguchi S."/>
        </authorList>
    </citation>
    <scope>NUCLEOTIDE SEQUENCE [LARGE SCALE GENOMIC DNA]</scope>
    <source>
        <strain evidence="5 6">GE09</strain>
    </source>
</reference>
<evidence type="ECO:0000313" key="6">
    <source>
        <dbReference type="Proteomes" id="UP001320119"/>
    </source>
</evidence>
<accession>A0AAN2BKD1</accession>
<dbReference type="AlphaFoldDB" id="A0AAN2BKD1"/>
<evidence type="ECO:0000259" key="4">
    <source>
        <dbReference type="PROSITE" id="PS50949"/>
    </source>
</evidence>
<keyword evidence="3" id="KW-0804">Transcription</keyword>
<protein>
    <submittedName>
        <fullName evidence="5">GntR family transcriptional regulator</fullName>
    </submittedName>
</protein>
<sequence>MYILYIQLGVSQFMDQPFQLSQADGRPMYVQIMDNIKQLILKGEWAEGEGLPSIRELAVAINVSVITVKRAYQELERENVILTRHGLGSFVAEKSQSVAHLKRTELLSAIDRVIALAEFLDMPQDKLLQLMQSQIEERNDE</sequence>
<dbReference type="Pfam" id="PF00392">
    <property type="entry name" value="GntR"/>
    <property type="match status" value="1"/>
</dbReference>
<dbReference type="RefSeq" id="WP_236981823.1">
    <property type="nucleotide sequence ID" value="NZ_AP023086.1"/>
</dbReference>
<keyword evidence="2" id="KW-0238">DNA-binding</keyword>
<dbReference type="KEGG" id="marq:MARGE09_P2063"/>
<proteinExistence type="predicted"/>
<name>A0AAN2BKD1_9GAMM</name>
<dbReference type="GO" id="GO:0003677">
    <property type="term" value="F:DNA binding"/>
    <property type="evidence" value="ECO:0007669"/>
    <property type="project" value="UniProtKB-KW"/>
</dbReference>
<dbReference type="PANTHER" id="PTHR38445:SF7">
    <property type="entry name" value="GNTR-FAMILY TRANSCRIPTIONAL REGULATOR"/>
    <property type="match status" value="1"/>
</dbReference>
<dbReference type="SUPFAM" id="SSF46785">
    <property type="entry name" value="Winged helix' DNA-binding domain"/>
    <property type="match status" value="1"/>
</dbReference>
<dbReference type="Proteomes" id="UP001320119">
    <property type="component" value="Chromosome"/>
</dbReference>
<dbReference type="InterPro" id="IPR000524">
    <property type="entry name" value="Tscrpt_reg_HTH_GntR"/>
</dbReference>
<dbReference type="CDD" id="cd07377">
    <property type="entry name" value="WHTH_GntR"/>
    <property type="match status" value="1"/>
</dbReference>
<dbReference type="InterPro" id="IPR036388">
    <property type="entry name" value="WH-like_DNA-bd_sf"/>
</dbReference>
<feature type="domain" description="HTH gntR-type" evidence="4">
    <location>
        <begin position="26"/>
        <end position="94"/>
    </location>
</feature>
<dbReference type="GO" id="GO:0003700">
    <property type="term" value="F:DNA-binding transcription factor activity"/>
    <property type="evidence" value="ECO:0007669"/>
    <property type="project" value="InterPro"/>
</dbReference>
<keyword evidence="6" id="KW-1185">Reference proteome</keyword>
<evidence type="ECO:0000256" key="2">
    <source>
        <dbReference type="ARBA" id="ARBA00023125"/>
    </source>
</evidence>
<dbReference type="SMART" id="SM00345">
    <property type="entry name" value="HTH_GNTR"/>
    <property type="match status" value="1"/>
</dbReference>
<dbReference type="EMBL" id="AP023086">
    <property type="protein sequence ID" value="BCD97862.1"/>
    <property type="molecule type" value="Genomic_DNA"/>
</dbReference>
<dbReference type="PROSITE" id="PS50949">
    <property type="entry name" value="HTH_GNTR"/>
    <property type="match status" value="1"/>
</dbReference>
<organism evidence="5 6">
    <name type="scientific">Marinagarivorans cellulosilyticus</name>
    <dbReference type="NCBI Taxonomy" id="2721545"/>
    <lineage>
        <taxon>Bacteria</taxon>
        <taxon>Pseudomonadati</taxon>
        <taxon>Pseudomonadota</taxon>
        <taxon>Gammaproteobacteria</taxon>
        <taxon>Cellvibrionales</taxon>
        <taxon>Cellvibrionaceae</taxon>
        <taxon>Marinagarivorans</taxon>
    </lineage>
</organism>
<dbReference type="InterPro" id="IPR036390">
    <property type="entry name" value="WH_DNA-bd_sf"/>
</dbReference>
<keyword evidence="1" id="KW-0805">Transcription regulation</keyword>
<evidence type="ECO:0000256" key="3">
    <source>
        <dbReference type="ARBA" id="ARBA00023163"/>
    </source>
</evidence>